<dbReference type="InterPro" id="IPR027417">
    <property type="entry name" value="P-loop_NTPase"/>
</dbReference>
<dbReference type="AlphaFoldDB" id="A0AAD3DGV5"/>
<dbReference type="SUPFAM" id="SSF52540">
    <property type="entry name" value="P-loop containing nucleoside triphosphate hydrolases"/>
    <property type="match status" value="1"/>
</dbReference>
<feature type="non-terminal residue" evidence="2">
    <location>
        <position position="117"/>
    </location>
</feature>
<evidence type="ECO:0000259" key="1">
    <source>
        <dbReference type="PROSITE" id="PS51192"/>
    </source>
</evidence>
<name>A0AAD3DGV5_9CHLO</name>
<dbReference type="Gene3D" id="3.40.50.10810">
    <property type="entry name" value="Tandem AAA-ATPase domain"/>
    <property type="match status" value="1"/>
</dbReference>
<proteinExistence type="predicted"/>
<evidence type="ECO:0000313" key="2">
    <source>
        <dbReference type="EMBL" id="GFR41308.1"/>
    </source>
</evidence>
<dbReference type="PROSITE" id="PS51192">
    <property type="entry name" value="HELICASE_ATP_BIND_1"/>
    <property type="match status" value="1"/>
</dbReference>
<gene>
    <name evidence="2" type="ORF">Agub_g1986</name>
</gene>
<sequence length="117" mass="13431">ESSREDVVANIGLFLHPSNVYKVLIISYETFRLHAERFQVPHACDLLMCDEAHRLKNDATLTNRALDNLPCKRRVLLSGTPMQNHLDEFFAMVDFCNPGVLGPPAQFRRYYEQPILA</sequence>
<dbReference type="Pfam" id="PF00176">
    <property type="entry name" value="SNF2-rel_dom"/>
    <property type="match status" value="1"/>
</dbReference>
<dbReference type="GO" id="GO:0015616">
    <property type="term" value="F:DNA translocase activity"/>
    <property type="evidence" value="ECO:0007669"/>
    <property type="project" value="TreeGrafter"/>
</dbReference>
<protein>
    <recommendedName>
        <fullName evidence="1">Helicase ATP-binding domain-containing protein</fullName>
    </recommendedName>
</protein>
<evidence type="ECO:0000313" key="3">
    <source>
        <dbReference type="Proteomes" id="UP001054857"/>
    </source>
</evidence>
<dbReference type="InterPro" id="IPR000330">
    <property type="entry name" value="SNF2_N"/>
</dbReference>
<accession>A0AAD3DGV5</accession>
<dbReference type="PANTHER" id="PTHR45629:SF7">
    <property type="entry name" value="DNA EXCISION REPAIR PROTEIN ERCC-6-RELATED"/>
    <property type="match status" value="1"/>
</dbReference>
<dbReference type="InterPro" id="IPR038718">
    <property type="entry name" value="SNF2-like_sf"/>
</dbReference>
<dbReference type="EMBL" id="BMAR01000001">
    <property type="protein sequence ID" value="GFR41308.1"/>
    <property type="molecule type" value="Genomic_DNA"/>
</dbReference>
<comment type="caution">
    <text evidence="2">The sequence shown here is derived from an EMBL/GenBank/DDBJ whole genome shotgun (WGS) entry which is preliminary data.</text>
</comment>
<dbReference type="GO" id="GO:0045003">
    <property type="term" value="P:double-strand break repair via synthesis-dependent strand annealing"/>
    <property type="evidence" value="ECO:0007669"/>
    <property type="project" value="TreeGrafter"/>
</dbReference>
<dbReference type="Proteomes" id="UP001054857">
    <property type="component" value="Unassembled WGS sequence"/>
</dbReference>
<dbReference type="GO" id="GO:0005634">
    <property type="term" value="C:nucleus"/>
    <property type="evidence" value="ECO:0007669"/>
    <property type="project" value="TreeGrafter"/>
</dbReference>
<feature type="domain" description="Helicase ATP-binding" evidence="1">
    <location>
        <begin position="1"/>
        <end position="99"/>
    </location>
</feature>
<dbReference type="InterPro" id="IPR014001">
    <property type="entry name" value="Helicase_ATP-bd"/>
</dbReference>
<dbReference type="GO" id="GO:0005524">
    <property type="term" value="F:ATP binding"/>
    <property type="evidence" value="ECO:0007669"/>
    <property type="project" value="InterPro"/>
</dbReference>
<keyword evidence="3" id="KW-1185">Reference proteome</keyword>
<dbReference type="PANTHER" id="PTHR45629">
    <property type="entry name" value="SNF2/RAD54 FAMILY MEMBER"/>
    <property type="match status" value="1"/>
</dbReference>
<organism evidence="2 3">
    <name type="scientific">Astrephomene gubernaculifera</name>
    <dbReference type="NCBI Taxonomy" id="47775"/>
    <lineage>
        <taxon>Eukaryota</taxon>
        <taxon>Viridiplantae</taxon>
        <taxon>Chlorophyta</taxon>
        <taxon>core chlorophytes</taxon>
        <taxon>Chlorophyceae</taxon>
        <taxon>CS clade</taxon>
        <taxon>Chlamydomonadales</taxon>
        <taxon>Astrephomenaceae</taxon>
        <taxon>Astrephomene</taxon>
    </lineage>
</organism>
<dbReference type="InterPro" id="IPR050496">
    <property type="entry name" value="SNF2_RAD54_helicase_repair"/>
</dbReference>
<dbReference type="GO" id="GO:0007131">
    <property type="term" value="P:reciprocal meiotic recombination"/>
    <property type="evidence" value="ECO:0007669"/>
    <property type="project" value="TreeGrafter"/>
</dbReference>
<reference evidence="2 3" key="1">
    <citation type="journal article" date="2021" name="Sci. Rep.">
        <title>Genome sequencing of the multicellular alga Astrephomene provides insights into convergent evolution of germ-soma differentiation.</title>
        <authorList>
            <person name="Yamashita S."/>
            <person name="Yamamoto K."/>
            <person name="Matsuzaki R."/>
            <person name="Suzuki S."/>
            <person name="Yamaguchi H."/>
            <person name="Hirooka S."/>
            <person name="Minakuchi Y."/>
            <person name="Miyagishima S."/>
            <person name="Kawachi M."/>
            <person name="Toyoda A."/>
            <person name="Nozaki H."/>
        </authorList>
    </citation>
    <scope>NUCLEOTIDE SEQUENCE [LARGE SCALE GENOMIC DNA]</scope>
    <source>
        <strain evidence="2 3">NIES-4017</strain>
    </source>
</reference>
<feature type="non-terminal residue" evidence="2">
    <location>
        <position position="1"/>
    </location>
</feature>